<dbReference type="EMBL" id="CP054929">
    <property type="protein sequence ID" value="QKW54773.1"/>
    <property type="molecule type" value="Genomic_DNA"/>
</dbReference>
<sequence>MRLIGLPTAGPLEVGQDGPRPELWAAQRAYAEAAAELGFTVVHHAAADPAVLALDGVPVTVREAAAAMPDFLECQPSMVLRLGPELPAERTVMFNVHLDTVAGFEPPRYADGRFHGRGAIDAKGPAVALLAGLRAARAAAPALGERVGVLVQLVAGEEGGAMGVFGTRPLVAAGYTGRLNVFCEPTRQLLLPRSTAAATARISVAGQDSIDDRPGGGHNATVLLGHLAHHLARHLPGRVDGGRVCVAGLHTGTLHNKVYGSGHLLLNLAYPTTEAGLALQQALEDELRAALASFTDTFADLPDFALTAREAAQVTRLDWLKRGLPALASSDPWAERLLTEGAGLRYAPADADAFTCDAIWTHDAPGAYTVVYGPGDLDANGAHADGEHADLADLESFATGVRALLTTFARASEAGQPPAPVATTPDQPAGATTPAGSTSRTA</sequence>
<dbReference type="GO" id="GO:0016787">
    <property type="term" value="F:hydrolase activity"/>
    <property type="evidence" value="ECO:0007669"/>
    <property type="project" value="UniProtKB-KW"/>
</dbReference>
<evidence type="ECO:0000256" key="1">
    <source>
        <dbReference type="SAM" id="MobiDB-lite"/>
    </source>
</evidence>
<dbReference type="PANTHER" id="PTHR43808">
    <property type="entry name" value="ACETYLORNITHINE DEACETYLASE"/>
    <property type="match status" value="1"/>
</dbReference>
<accession>A0A7H8NJU4</accession>
<gene>
    <name evidence="2" type="ORF">HUT08_25795</name>
</gene>
<dbReference type="AlphaFoldDB" id="A0A7H8NJU4"/>
<organism evidence="2 3">
    <name type="scientific">Streptomyces buecherae</name>
    <dbReference type="NCBI Taxonomy" id="2763006"/>
    <lineage>
        <taxon>Bacteria</taxon>
        <taxon>Bacillati</taxon>
        <taxon>Actinomycetota</taxon>
        <taxon>Actinomycetes</taxon>
        <taxon>Kitasatosporales</taxon>
        <taxon>Streptomycetaceae</taxon>
        <taxon>Streptomyces</taxon>
    </lineage>
</organism>
<keyword evidence="2" id="KW-0378">Hydrolase</keyword>
<evidence type="ECO:0000313" key="2">
    <source>
        <dbReference type="EMBL" id="QKW54773.1"/>
    </source>
</evidence>
<keyword evidence="3" id="KW-1185">Reference proteome</keyword>
<dbReference type="SUPFAM" id="SSF53187">
    <property type="entry name" value="Zn-dependent exopeptidases"/>
    <property type="match status" value="1"/>
</dbReference>
<dbReference type="InterPro" id="IPR002933">
    <property type="entry name" value="Peptidase_M20"/>
</dbReference>
<dbReference type="InterPro" id="IPR050072">
    <property type="entry name" value="Peptidase_M20A"/>
</dbReference>
<proteinExistence type="predicted"/>
<evidence type="ECO:0000313" key="3">
    <source>
        <dbReference type="Proteomes" id="UP000509303"/>
    </source>
</evidence>
<name>A0A7H8NJU4_9ACTN</name>
<feature type="region of interest" description="Disordered" evidence="1">
    <location>
        <begin position="411"/>
        <end position="442"/>
    </location>
</feature>
<dbReference type="Gene3D" id="3.40.630.10">
    <property type="entry name" value="Zn peptidases"/>
    <property type="match status" value="2"/>
</dbReference>
<protein>
    <submittedName>
        <fullName evidence="2">M20/M25/M40 family metallo-hydrolase</fullName>
    </submittedName>
</protein>
<reference evidence="2 3" key="1">
    <citation type="submission" date="2020-06" db="EMBL/GenBank/DDBJ databases">
        <title>Genome mining for natural products.</title>
        <authorList>
            <person name="Zhang B."/>
            <person name="Shi J."/>
            <person name="Ge H."/>
        </authorList>
    </citation>
    <scope>NUCLEOTIDE SEQUENCE [LARGE SCALE GENOMIC DNA]</scope>
    <source>
        <strain evidence="2 3">NA00687</strain>
    </source>
</reference>
<dbReference type="Pfam" id="PF01546">
    <property type="entry name" value="Peptidase_M20"/>
    <property type="match status" value="1"/>
</dbReference>
<dbReference type="Proteomes" id="UP000509303">
    <property type="component" value="Chromosome"/>
</dbReference>